<organism evidence="1">
    <name type="scientific">Oceaniferula spumae</name>
    <dbReference type="NCBI Taxonomy" id="2979115"/>
    <lineage>
        <taxon>Bacteria</taxon>
        <taxon>Pseudomonadati</taxon>
        <taxon>Verrucomicrobiota</taxon>
        <taxon>Verrucomicrobiia</taxon>
        <taxon>Verrucomicrobiales</taxon>
        <taxon>Verrucomicrobiaceae</taxon>
        <taxon>Oceaniferula</taxon>
    </lineage>
</organism>
<protein>
    <recommendedName>
        <fullName evidence="2">SGNH/GDSL hydrolase family protein</fullName>
    </recommendedName>
</protein>
<dbReference type="AlphaFoldDB" id="A0AAT9FLE3"/>
<name>A0AAT9FLE3_9BACT</name>
<sequence length="315" mass="35380">MRRLTYVVIAVGLGFLISRWLVVSGNPEYNFWRSCMDRKVGEVTRLRAETPGKPLILFSGGSTCVFSIAPEVVEQQTGMASYNMGGAVPMGAPYICAKVFETASAGDLVVLMLEPVMLTQPNAAEVKRLGVSLASSEQASEEKKWFGANAVLKDEAVHLRPGSSFLFRTVGKKLLGRKGYRYTMDDFRERGRMETFYENEWKKANQVIDKNTLSQDGIDLLVKCRDLAAKKKVTIVYSLPWTWTVEEISEESKRSNKRLLQEIEEYIPVIREPHMGVSTEGEYFADTSNHLTTEGAKIRSLELGEALQNFLSNRN</sequence>
<dbReference type="KEGG" id="osu:NT6N_18090"/>
<proteinExistence type="predicted"/>
<evidence type="ECO:0008006" key="2">
    <source>
        <dbReference type="Google" id="ProtNLM"/>
    </source>
</evidence>
<dbReference type="EMBL" id="AP026866">
    <property type="protein sequence ID" value="BDS06769.1"/>
    <property type="molecule type" value="Genomic_DNA"/>
</dbReference>
<gene>
    <name evidence="1" type="ORF">NT6N_18090</name>
</gene>
<evidence type="ECO:0000313" key="1">
    <source>
        <dbReference type="EMBL" id="BDS06769.1"/>
    </source>
</evidence>
<reference evidence="1" key="1">
    <citation type="submission" date="2024-07" db="EMBL/GenBank/DDBJ databases">
        <title>Complete genome sequence of Verrucomicrobiaceae bacterium NT6N.</title>
        <authorList>
            <person name="Huang C."/>
            <person name="Takami H."/>
            <person name="Hamasaki K."/>
        </authorList>
    </citation>
    <scope>NUCLEOTIDE SEQUENCE</scope>
    <source>
        <strain evidence="1">NT6N</strain>
    </source>
</reference>
<accession>A0AAT9FLE3</accession>